<dbReference type="NCBIfam" id="TIGR03281">
    <property type="entry name" value="methan_mark_12"/>
    <property type="match status" value="1"/>
</dbReference>
<dbReference type="SUPFAM" id="SSF53067">
    <property type="entry name" value="Actin-like ATPase domain"/>
    <property type="match status" value="1"/>
</dbReference>
<accession>A0ABT5X814</accession>
<organism evidence="1 2">
    <name type="scientific">Candidatus Methanocrinis natronophilus</name>
    <dbReference type="NCBI Taxonomy" id="3033396"/>
    <lineage>
        <taxon>Archaea</taxon>
        <taxon>Methanobacteriati</taxon>
        <taxon>Methanobacteriota</taxon>
        <taxon>Stenosarchaea group</taxon>
        <taxon>Methanomicrobia</taxon>
        <taxon>Methanotrichales</taxon>
        <taxon>Methanotrichaceae</taxon>
        <taxon>Methanocrinis</taxon>
    </lineage>
</organism>
<protein>
    <submittedName>
        <fullName evidence="1">Methanogenesis marker 12 protein</fullName>
    </submittedName>
</protein>
<dbReference type="RefSeq" id="WP_316966575.1">
    <property type="nucleotide sequence ID" value="NZ_JARFPK010000020.1"/>
</dbReference>
<name>A0ABT5X814_9EURY</name>
<dbReference type="InterPro" id="IPR043129">
    <property type="entry name" value="ATPase_NBD"/>
</dbReference>
<keyword evidence="2" id="KW-1185">Reference proteome</keyword>
<sequence>MFIGVDHGTRAIRLANTEGKCFIIPRAEAGLLAPSKIAGRIREAFDLAPGTGGGSDGDGDGDGSGAGRAEKVELLALCYSMGDGISEIVRIEDAENRGVISQDGAGLHVGGGTNVFDAVLAARWPAILLPGIHDRSDIDPRMRVFSHGASPEKVGLAYKVRRDGPEDFIISDASSNVVTIGVVDGRIVGAIDAPIFAPGLLHGPLDVAAIRAVDAGKTTANEAFTRGGILRKRGLTLKGCTPEEKEAAFEALALYAAMEIAAMAVLLRDQGAAKPALYLAGDPASRIVRRVSGLLGREVLALAGCDAALGCALIAEDVYKGAREVLGIGVDGRVRW</sequence>
<reference evidence="1 2" key="1">
    <citation type="submission" date="2023-03" db="EMBL/GenBank/DDBJ databases">
        <title>WGS of Methanotrichaceae archaeon Mx.</title>
        <authorList>
            <person name="Sorokin D.Y."/>
            <person name="Merkel A.Y."/>
        </authorList>
    </citation>
    <scope>NUCLEOTIDE SEQUENCE [LARGE SCALE GENOMIC DNA]</scope>
    <source>
        <strain evidence="1 2">Mx</strain>
    </source>
</reference>
<dbReference type="Proteomes" id="UP001220010">
    <property type="component" value="Unassembled WGS sequence"/>
</dbReference>
<gene>
    <name evidence="1" type="ORF">P0O15_06565</name>
</gene>
<dbReference type="InterPro" id="IPR016735">
    <property type="entry name" value="Methan_mark_12"/>
</dbReference>
<comment type="caution">
    <text evidence="1">The sequence shown here is derived from an EMBL/GenBank/DDBJ whole genome shotgun (WGS) entry which is preliminary data.</text>
</comment>
<evidence type="ECO:0000313" key="1">
    <source>
        <dbReference type="EMBL" id="MDF0590830.1"/>
    </source>
</evidence>
<evidence type="ECO:0000313" key="2">
    <source>
        <dbReference type="Proteomes" id="UP001220010"/>
    </source>
</evidence>
<proteinExistence type="predicted"/>
<dbReference type="EMBL" id="JARFPK010000020">
    <property type="protein sequence ID" value="MDF0590830.1"/>
    <property type="molecule type" value="Genomic_DNA"/>
</dbReference>